<dbReference type="VEuPathDB" id="FungiDB:C8Q69DRAFT_449482"/>
<dbReference type="Proteomes" id="UP000283841">
    <property type="component" value="Unassembled WGS sequence"/>
</dbReference>
<sequence length="196" mass="20178">MKAFTTIAALLPLLAAAGPLKRQDTTTTPPFTVVAVRSGSPIQYLTLEAREGKFWLGGNPGTYCPETITSCPPGNETVIAGINGLDVAVPGGQRIYAAPSGELGFTQAHSASIPAGAATGPFEYEHDGAIAKWSFSGLGANGFVACPIGEGSSTQWQVYANVPNLQAPNGNANACLGFDTIAETWTGTGAAAWEYI</sequence>
<dbReference type="InterPro" id="IPR052820">
    <property type="entry name" value="PhiA_domain"/>
</dbReference>
<evidence type="ECO:0000256" key="1">
    <source>
        <dbReference type="SAM" id="SignalP"/>
    </source>
</evidence>
<name>A0A443I4J8_BYSSP</name>
<keyword evidence="1" id="KW-0732">Signal</keyword>
<reference evidence="2 3" key="1">
    <citation type="journal article" date="2018" name="Front. Microbiol.">
        <title>Genomic and genetic insights into a cosmopolitan fungus, Paecilomyces variotii (Eurotiales).</title>
        <authorList>
            <person name="Urquhart A.S."/>
            <person name="Mondo S.J."/>
            <person name="Makela M.R."/>
            <person name="Hane J.K."/>
            <person name="Wiebenga A."/>
            <person name="He G."/>
            <person name="Mihaltcheva S."/>
            <person name="Pangilinan J."/>
            <person name="Lipzen A."/>
            <person name="Barry K."/>
            <person name="de Vries R.P."/>
            <person name="Grigoriev I.V."/>
            <person name="Idnurm A."/>
        </authorList>
    </citation>
    <scope>NUCLEOTIDE SEQUENCE [LARGE SCALE GENOMIC DNA]</scope>
    <source>
        <strain evidence="2 3">CBS 101075</strain>
    </source>
</reference>
<dbReference type="AlphaFoldDB" id="A0A443I4J8"/>
<dbReference type="EMBL" id="RCNU01000001">
    <property type="protein sequence ID" value="RWQ99009.1"/>
    <property type="molecule type" value="Genomic_DNA"/>
</dbReference>
<feature type="signal peptide" evidence="1">
    <location>
        <begin position="1"/>
        <end position="16"/>
    </location>
</feature>
<keyword evidence="3" id="KW-1185">Reference proteome</keyword>
<dbReference type="GeneID" id="39598647"/>
<proteinExistence type="predicted"/>
<protein>
    <submittedName>
        <fullName evidence="2">IgE-binding protein</fullName>
    </submittedName>
</protein>
<dbReference type="STRING" id="264951.A0A443I4J8"/>
<organism evidence="2 3">
    <name type="scientific">Byssochlamys spectabilis</name>
    <name type="common">Paecilomyces variotii</name>
    <dbReference type="NCBI Taxonomy" id="264951"/>
    <lineage>
        <taxon>Eukaryota</taxon>
        <taxon>Fungi</taxon>
        <taxon>Dikarya</taxon>
        <taxon>Ascomycota</taxon>
        <taxon>Pezizomycotina</taxon>
        <taxon>Eurotiomycetes</taxon>
        <taxon>Eurotiomycetidae</taxon>
        <taxon>Eurotiales</taxon>
        <taxon>Thermoascaceae</taxon>
        <taxon>Paecilomyces</taxon>
    </lineage>
</organism>
<evidence type="ECO:0000313" key="3">
    <source>
        <dbReference type="Proteomes" id="UP000283841"/>
    </source>
</evidence>
<feature type="chain" id="PRO_5019143088" evidence="1">
    <location>
        <begin position="17"/>
        <end position="196"/>
    </location>
</feature>
<dbReference type="PANTHER" id="PTHR42047">
    <property type="entry name" value="PROTEIN, PUTATIVE (AFU_ORTHOLOGUE AFUA_6G03560)-RELATED"/>
    <property type="match status" value="1"/>
</dbReference>
<comment type="caution">
    <text evidence="2">The sequence shown here is derived from an EMBL/GenBank/DDBJ whole genome shotgun (WGS) entry which is preliminary data.</text>
</comment>
<gene>
    <name evidence="2" type="ORF">C8Q69DRAFT_449482</name>
</gene>
<accession>A0A443I4J8</accession>
<dbReference type="RefSeq" id="XP_028488654.1">
    <property type="nucleotide sequence ID" value="XM_028629370.1"/>
</dbReference>
<dbReference type="PANTHER" id="PTHR42047:SF1">
    <property type="entry name" value="PROTEIN, PUTATIVE (AFU_ORTHOLOGUE AFUA_6G03560)-RELATED"/>
    <property type="match status" value="1"/>
</dbReference>
<evidence type="ECO:0000313" key="2">
    <source>
        <dbReference type="EMBL" id="RWQ99009.1"/>
    </source>
</evidence>